<keyword evidence="4" id="KW-1185">Reference proteome</keyword>
<dbReference type="Proteomes" id="UP001645038">
    <property type="component" value="Unassembled WGS sequence"/>
</dbReference>
<evidence type="ECO:0000256" key="1">
    <source>
        <dbReference type="ARBA" id="ARBA00022801"/>
    </source>
</evidence>
<dbReference type="GO" id="GO:0016787">
    <property type="term" value="F:hydrolase activity"/>
    <property type="evidence" value="ECO:0007669"/>
    <property type="project" value="UniProtKB-KW"/>
</dbReference>
<dbReference type="Gene3D" id="3.40.50.1820">
    <property type="entry name" value="alpha/beta hydrolase"/>
    <property type="match status" value="1"/>
</dbReference>
<dbReference type="EMBL" id="RRZB01000020">
    <property type="protein sequence ID" value="MBE0463709.1"/>
    <property type="molecule type" value="Genomic_DNA"/>
</dbReference>
<reference evidence="3 4" key="1">
    <citation type="submission" date="2020-07" db="EMBL/GenBank/DDBJ databases">
        <title>Halophilic bacteria isolated from french cheeses.</title>
        <authorList>
            <person name="Kothe C.I."/>
            <person name="Farah-Kraiem B."/>
            <person name="Renault P."/>
            <person name="Dridi B."/>
        </authorList>
    </citation>
    <scope>NUCLEOTIDE SEQUENCE [LARGE SCALE GENOMIC DNA]</scope>
    <source>
        <strain evidence="3 4">FME20</strain>
    </source>
</reference>
<keyword evidence="1 3" id="KW-0378">Hydrolase</keyword>
<dbReference type="InterPro" id="IPR029058">
    <property type="entry name" value="AB_hydrolase_fold"/>
</dbReference>
<dbReference type="PANTHER" id="PTHR48081">
    <property type="entry name" value="AB HYDROLASE SUPERFAMILY PROTEIN C4A8.06C"/>
    <property type="match status" value="1"/>
</dbReference>
<accession>A0ABR9FYI5</accession>
<dbReference type="InterPro" id="IPR050300">
    <property type="entry name" value="GDXG_lipolytic_enzyme"/>
</dbReference>
<evidence type="ECO:0000259" key="2">
    <source>
        <dbReference type="Pfam" id="PF07859"/>
    </source>
</evidence>
<proteinExistence type="predicted"/>
<protein>
    <submittedName>
        <fullName evidence="3">Alpha/beta hydrolase</fullName>
    </submittedName>
</protein>
<name>A0ABR9FYI5_9GAMM</name>
<dbReference type="RefSeq" id="WP_192538211.1">
    <property type="nucleotide sequence ID" value="NZ_RRZB01000020.1"/>
</dbReference>
<comment type="caution">
    <text evidence="3">The sequence shown here is derived from an EMBL/GenBank/DDBJ whole genome shotgun (WGS) entry which is preliminary data.</text>
</comment>
<gene>
    <name evidence="3" type="ORF">EI547_09595</name>
</gene>
<dbReference type="SUPFAM" id="SSF53474">
    <property type="entry name" value="alpha/beta-Hydrolases"/>
    <property type="match status" value="1"/>
</dbReference>
<feature type="domain" description="Alpha/beta hydrolase fold-3" evidence="2">
    <location>
        <begin position="70"/>
        <end position="250"/>
    </location>
</feature>
<dbReference type="InterPro" id="IPR013094">
    <property type="entry name" value="AB_hydrolase_3"/>
</dbReference>
<dbReference type="PANTHER" id="PTHR48081:SF33">
    <property type="entry name" value="KYNURENINE FORMAMIDASE"/>
    <property type="match status" value="1"/>
</dbReference>
<sequence length="257" mass="27730">MTELMTELTLDLAYSPSHFATDFEATLTRQAAAGHALRARHQPMALSYGDDPAACLHLFIPPGEGPCPLMVFIHGGYWQALDHTATDFLAEHYLERGMAFASIGYGLAPTTTIDTMIAQCVQGLEAAYHALEDNSGTWSITLGGHSAGAQLAYWVAVSGKVPIDKLVLVSGVYDLTPLVDTYVNEPLGLTQTQAQALSPQFGELAKLPPSQIVIAENDPPTFHQQGHNFVALLRAANVQAELVELPGCDHFDVLEYL</sequence>
<organism evidence="3 4">
    <name type="scientific">Halomonas colorata</name>
    <dbReference type="NCBI Taxonomy" id="2742615"/>
    <lineage>
        <taxon>Bacteria</taxon>
        <taxon>Pseudomonadati</taxon>
        <taxon>Pseudomonadota</taxon>
        <taxon>Gammaproteobacteria</taxon>
        <taxon>Oceanospirillales</taxon>
        <taxon>Halomonadaceae</taxon>
        <taxon>Halomonas</taxon>
    </lineage>
</organism>
<dbReference type="Pfam" id="PF07859">
    <property type="entry name" value="Abhydrolase_3"/>
    <property type="match status" value="1"/>
</dbReference>
<evidence type="ECO:0000313" key="3">
    <source>
        <dbReference type="EMBL" id="MBE0463709.1"/>
    </source>
</evidence>
<evidence type="ECO:0000313" key="4">
    <source>
        <dbReference type="Proteomes" id="UP001645038"/>
    </source>
</evidence>